<comment type="subcellular location">
    <subcellularLocation>
        <location evidence="1">Cell membrane</location>
        <topology evidence="1">Multi-pass membrane protein</topology>
    </subcellularLocation>
</comment>
<dbReference type="Pfam" id="PF19053">
    <property type="entry name" value="EccD"/>
    <property type="match status" value="1"/>
</dbReference>
<proteinExistence type="inferred from homology"/>
<gene>
    <name evidence="10" type="primary">eccD</name>
    <name evidence="10" type="ORF">KGQ19_38390</name>
</gene>
<feature type="transmembrane region" description="Helical" evidence="8">
    <location>
        <begin position="136"/>
        <end position="157"/>
    </location>
</feature>
<keyword evidence="6 8" id="KW-0472">Membrane</keyword>
<evidence type="ECO:0000256" key="6">
    <source>
        <dbReference type="ARBA" id="ARBA00023136"/>
    </source>
</evidence>
<dbReference type="Pfam" id="PF08817">
    <property type="entry name" value="YukD"/>
    <property type="match status" value="1"/>
</dbReference>
<dbReference type="Gene3D" id="3.10.20.90">
    <property type="entry name" value="Phosphatidylinositol 3-kinase Catalytic Subunit, Chain A, domain 1"/>
    <property type="match status" value="1"/>
</dbReference>
<feature type="transmembrane region" description="Helical" evidence="8">
    <location>
        <begin position="484"/>
        <end position="503"/>
    </location>
</feature>
<evidence type="ECO:0000256" key="1">
    <source>
        <dbReference type="ARBA" id="ARBA00004651"/>
    </source>
</evidence>
<name>A0ABS5L329_9ACTN</name>
<feature type="region of interest" description="Disordered" evidence="7">
    <location>
        <begin position="40"/>
        <end position="62"/>
    </location>
</feature>
<protein>
    <submittedName>
        <fullName evidence="10">Type VII secretion integral membrane protein EccD</fullName>
    </submittedName>
</protein>
<feature type="transmembrane region" description="Helical" evidence="8">
    <location>
        <begin position="177"/>
        <end position="200"/>
    </location>
</feature>
<keyword evidence="11" id="KW-1185">Reference proteome</keyword>
<dbReference type="Proteomes" id="UP000730482">
    <property type="component" value="Unassembled WGS sequence"/>
</dbReference>
<feature type="domain" description="EccD-like transmembrane" evidence="9">
    <location>
        <begin position="133"/>
        <end position="505"/>
    </location>
</feature>
<feature type="transmembrane region" description="Helical" evidence="8">
    <location>
        <begin position="299"/>
        <end position="321"/>
    </location>
</feature>
<accession>A0ABS5L329</accession>
<feature type="transmembrane region" description="Helical" evidence="8">
    <location>
        <begin position="207"/>
        <end position="230"/>
    </location>
</feature>
<keyword evidence="4 8" id="KW-0812">Transmembrane</keyword>
<organism evidence="10 11">
    <name type="scientific">Catenulispora pinistramenti</name>
    <dbReference type="NCBI Taxonomy" id="2705254"/>
    <lineage>
        <taxon>Bacteria</taxon>
        <taxon>Bacillati</taxon>
        <taxon>Actinomycetota</taxon>
        <taxon>Actinomycetes</taxon>
        <taxon>Catenulisporales</taxon>
        <taxon>Catenulisporaceae</taxon>
        <taxon>Catenulispora</taxon>
    </lineage>
</organism>
<feature type="transmembrane region" description="Helical" evidence="8">
    <location>
        <begin position="442"/>
        <end position="463"/>
    </location>
</feature>
<feature type="transmembrane region" description="Helical" evidence="8">
    <location>
        <begin position="242"/>
        <end position="260"/>
    </location>
</feature>
<comment type="caution">
    <text evidence="10">The sequence shown here is derived from an EMBL/GenBank/DDBJ whole genome shotgun (WGS) entry which is preliminary data.</text>
</comment>
<evidence type="ECO:0000256" key="2">
    <source>
        <dbReference type="ARBA" id="ARBA00006162"/>
    </source>
</evidence>
<evidence type="ECO:0000259" key="9">
    <source>
        <dbReference type="Pfam" id="PF19053"/>
    </source>
</evidence>
<keyword evidence="5 8" id="KW-1133">Transmembrane helix</keyword>
<evidence type="ECO:0000256" key="5">
    <source>
        <dbReference type="ARBA" id="ARBA00022989"/>
    </source>
</evidence>
<feature type="transmembrane region" description="Helical" evidence="8">
    <location>
        <begin position="418"/>
        <end position="436"/>
    </location>
</feature>
<feature type="transmembrane region" description="Helical" evidence="8">
    <location>
        <begin position="388"/>
        <end position="406"/>
    </location>
</feature>
<evidence type="ECO:0000313" key="11">
    <source>
        <dbReference type="Proteomes" id="UP000730482"/>
    </source>
</evidence>
<evidence type="ECO:0000256" key="7">
    <source>
        <dbReference type="SAM" id="MobiDB-lite"/>
    </source>
</evidence>
<comment type="similarity">
    <text evidence="2">Belongs to the EccD/Snm4 family.</text>
</comment>
<dbReference type="RefSeq" id="WP_212018637.1">
    <property type="nucleotide sequence ID" value="NZ_JAAFYZ010000207.1"/>
</dbReference>
<evidence type="ECO:0000256" key="8">
    <source>
        <dbReference type="SAM" id="Phobius"/>
    </source>
</evidence>
<feature type="transmembrane region" description="Helical" evidence="8">
    <location>
        <begin position="272"/>
        <end position="293"/>
    </location>
</feature>
<evidence type="ECO:0000256" key="3">
    <source>
        <dbReference type="ARBA" id="ARBA00022475"/>
    </source>
</evidence>
<feature type="transmembrane region" description="Helical" evidence="8">
    <location>
        <begin position="355"/>
        <end position="376"/>
    </location>
</feature>
<dbReference type="InterPro" id="IPR006707">
    <property type="entry name" value="T7SS_EccD"/>
</dbReference>
<evidence type="ECO:0000313" key="10">
    <source>
        <dbReference type="EMBL" id="MBS2552741.1"/>
    </source>
</evidence>
<reference evidence="10 11" key="1">
    <citation type="submission" date="2020-02" db="EMBL/GenBank/DDBJ databases">
        <title>Acidophilic actinobacteria isolated from forest soil.</title>
        <authorList>
            <person name="Golinska P."/>
        </authorList>
    </citation>
    <scope>NUCLEOTIDE SEQUENCE [LARGE SCALE GENOMIC DNA]</scope>
    <source>
        <strain evidence="10 11">NL8</strain>
    </source>
</reference>
<dbReference type="InterPro" id="IPR024962">
    <property type="entry name" value="YukD-like"/>
</dbReference>
<keyword evidence="3" id="KW-1003">Cell membrane</keyword>
<evidence type="ECO:0000256" key="4">
    <source>
        <dbReference type="ARBA" id="ARBA00022692"/>
    </source>
</evidence>
<sequence length="506" mass="49410">MNTDDELCRLTLLTPSGRVEVAAPAAPPLADLLPDLLQHVPGASGASGTASRRGGGTDSRTGVRPGAIWVLQRLGGAPLDPGKSLAASGVLDGDVLHVRPVGDALPPSVFHDVADAAAAATRARTNRWQRTDSRTACLAAACLVLVIGAAALAASGSGGAHGAALSQSTVASTSGGGSWPVVSAVAAAVSVLLIGCAAYLARGLRDAVAGAVIGCCALPFAAVAGAAGAAGTRTLSHFGAQQVLTGGAAMVIAAALAGLAAAGPNRTWTTPVFVGAGVLGFLPALGGGIAGWWPDGGRAGASAAVVCLGLLLTALAPATALRLAGLSPQGVPGNAEQMRADDERVDGLGVGRRSAVADSALSALLVSIGLADIGAFAQLTTPRSGNSLSVYCALALVACAALVTVLRSRSFAGRTQRLALFVPALAAAALLARYVSAHGGTAGGLGVAAGSAAAALGLIAAATSDHSRAGHPYRDRAADLIETVAALATLPLAFEVLAVFGHVRSS</sequence>
<dbReference type="NCBIfam" id="TIGR03920">
    <property type="entry name" value="T7SS_EccD"/>
    <property type="match status" value="1"/>
</dbReference>
<dbReference type="PIRSF" id="PIRSF017804">
    <property type="entry name" value="Secretion_EccD1"/>
    <property type="match status" value="1"/>
</dbReference>
<dbReference type="EMBL" id="JAAFYZ010000207">
    <property type="protein sequence ID" value="MBS2552741.1"/>
    <property type="molecule type" value="Genomic_DNA"/>
</dbReference>
<dbReference type="InterPro" id="IPR044049">
    <property type="entry name" value="EccD_transm"/>
</dbReference>